<reference evidence="4 5" key="1">
    <citation type="submission" date="2016-10" db="EMBL/GenBank/DDBJ databases">
        <authorList>
            <person name="de Groot N.N."/>
        </authorList>
    </citation>
    <scope>NUCLEOTIDE SEQUENCE [LARGE SCALE GENOMIC DNA]</scope>
    <source>
        <strain evidence="4 5">DSM 44215</strain>
    </source>
</reference>
<dbReference type="InterPro" id="IPR036661">
    <property type="entry name" value="Luciferase-like_sf"/>
</dbReference>
<evidence type="ECO:0000313" key="4">
    <source>
        <dbReference type="EMBL" id="SDU79360.1"/>
    </source>
</evidence>
<evidence type="ECO:0000256" key="2">
    <source>
        <dbReference type="ARBA" id="ARBA00023033"/>
    </source>
</evidence>
<name>A0A1H2LE85_9ACTN</name>
<dbReference type="EMBL" id="FNLM01000036">
    <property type="protein sequence ID" value="SDU79360.1"/>
    <property type="molecule type" value="Genomic_DNA"/>
</dbReference>
<dbReference type="GO" id="GO:0005829">
    <property type="term" value="C:cytosol"/>
    <property type="evidence" value="ECO:0007669"/>
    <property type="project" value="TreeGrafter"/>
</dbReference>
<dbReference type="Pfam" id="PF00296">
    <property type="entry name" value="Bac_luciferase"/>
    <property type="match status" value="1"/>
</dbReference>
<sequence>MKVHMTNLIQNYNNASTDYEIFKDQIELSVRADADGYESIGCVEHHFDPGYSMCPDNTQFLSYLAGRTTNAKLHTTAVILPWNDPMRVVEKIALLDNLSDGRAMFGMGRGLARREYEGFNLDMNESRERFDEAAEMVMRGLEEGFVENDGKFYKQKRVPVHPKPLGTFRGRTTMVAMSPDSAIVAGKLGVPMMAFIQGPMETMHMPMIDDYRKTFKDTHGEDAPPPMMIDLTYCHNDSEEARRVAYEACTNYYLTCVEHYEFGGRHFENTKGYASYAAAKEAIDAMGIEAVCDVYANAQIWGTPEEQIAKHEERRALVGDYEVISVFQYGGIKGETAAKGYELFTREVKPKLEKL</sequence>
<proteinExistence type="predicted"/>
<gene>
    <name evidence="4" type="ORF">SAMN04488548_136198</name>
</gene>
<dbReference type="AlphaFoldDB" id="A0A1H2LE85"/>
<protein>
    <submittedName>
        <fullName evidence="4">Flavin-dependent oxidoreductase, luciferase family (Includes alkanesulfonate monooxygenase SsuD and methylene tetrahydromethanopterin reductase)</fullName>
    </submittedName>
</protein>
<dbReference type="STRING" id="158898.SAMN04488548_136198"/>
<dbReference type="Gene3D" id="3.20.20.30">
    <property type="entry name" value="Luciferase-like domain"/>
    <property type="match status" value="1"/>
</dbReference>
<dbReference type="PANTHER" id="PTHR30137">
    <property type="entry name" value="LUCIFERASE-LIKE MONOOXYGENASE"/>
    <property type="match status" value="1"/>
</dbReference>
<dbReference type="InterPro" id="IPR050766">
    <property type="entry name" value="Bact_Lucif_Oxidored"/>
</dbReference>
<dbReference type="GO" id="GO:0016705">
    <property type="term" value="F:oxidoreductase activity, acting on paired donors, with incorporation or reduction of molecular oxygen"/>
    <property type="evidence" value="ECO:0007669"/>
    <property type="project" value="InterPro"/>
</dbReference>
<dbReference type="SUPFAM" id="SSF51679">
    <property type="entry name" value="Bacterial luciferase-like"/>
    <property type="match status" value="1"/>
</dbReference>
<dbReference type="PANTHER" id="PTHR30137:SF8">
    <property type="entry name" value="BLR5498 PROTEIN"/>
    <property type="match status" value="1"/>
</dbReference>
<accession>A0A1H2LE85</accession>
<evidence type="ECO:0000259" key="3">
    <source>
        <dbReference type="Pfam" id="PF00296"/>
    </source>
</evidence>
<keyword evidence="2 4" id="KW-0503">Monooxygenase</keyword>
<organism evidence="4 5">
    <name type="scientific">Gordonia westfalica</name>
    <dbReference type="NCBI Taxonomy" id="158898"/>
    <lineage>
        <taxon>Bacteria</taxon>
        <taxon>Bacillati</taxon>
        <taxon>Actinomycetota</taxon>
        <taxon>Actinomycetes</taxon>
        <taxon>Mycobacteriales</taxon>
        <taxon>Gordoniaceae</taxon>
        <taxon>Gordonia</taxon>
    </lineage>
</organism>
<dbReference type="RefSeq" id="WP_074854278.1">
    <property type="nucleotide sequence ID" value="NZ_FNLM01000036.1"/>
</dbReference>
<evidence type="ECO:0000313" key="5">
    <source>
        <dbReference type="Proteomes" id="UP000183180"/>
    </source>
</evidence>
<keyword evidence="1" id="KW-0560">Oxidoreductase</keyword>
<evidence type="ECO:0000256" key="1">
    <source>
        <dbReference type="ARBA" id="ARBA00023002"/>
    </source>
</evidence>
<dbReference type="OrthoDB" id="7903015at2"/>
<feature type="domain" description="Luciferase-like" evidence="3">
    <location>
        <begin position="13"/>
        <end position="318"/>
    </location>
</feature>
<dbReference type="Proteomes" id="UP000183180">
    <property type="component" value="Unassembled WGS sequence"/>
</dbReference>
<dbReference type="GO" id="GO:0004497">
    <property type="term" value="F:monooxygenase activity"/>
    <property type="evidence" value="ECO:0007669"/>
    <property type="project" value="UniProtKB-KW"/>
</dbReference>
<dbReference type="InterPro" id="IPR011251">
    <property type="entry name" value="Luciferase-like_dom"/>
</dbReference>